<proteinExistence type="predicted"/>
<comment type="caution">
    <text evidence="2">The sequence shown here is derived from an EMBL/GenBank/DDBJ whole genome shotgun (WGS) entry which is preliminary data.</text>
</comment>
<evidence type="ECO:0000256" key="1">
    <source>
        <dbReference type="SAM" id="MobiDB-lite"/>
    </source>
</evidence>
<evidence type="ECO:0000313" key="2">
    <source>
        <dbReference type="EMBL" id="GJJ76009.1"/>
    </source>
</evidence>
<feature type="compositionally biased region" description="Acidic residues" evidence="1">
    <location>
        <begin position="81"/>
        <end position="93"/>
    </location>
</feature>
<reference evidence="2" key="1">
    <citation type="submission" date="2021-11" db="EMBL/GenBank/DDBJ databases">
        <authorList>
            <person name="Herlambang A."/>
            <person name="Guo Y."/>
            <person name="Takashima Y."/>
            <person name="Nishizawa T."/>
        </authorList>
    </citation>
    <scope>NUCLEOTIDE SEQUENCE</scope>
    <source>
        <strain evidence="2">E1425</strain>
    </source>
</reference>
<name>A0A9P3HFV8_9FUNG</name>
<feature type="compositionally biased region" description="Acidic residues" evidence="1">
    <location>
        <begin position="43"/>
        <end position="73"/>
    </location>
</feature>
<feature type="region of interest" description="Disordered" evidence="1">
    <location>
        <begin position="27"/>
        <end position="94"/>
    </location>
</feature>
<accession>A0A9P3HFV8</accession>
<sequence>MADPSANNIAPIEGLQEKLSTLTVAPSAAQASNVGQRRTILDDLSDDDSDDDGDFAPESESDDDSDSDSDSDSGSDSGSEKEDDEQDVQEAAEEAVALTQETAVVGAVDSKVLRTGKTIKVVTESEIVETTVETTAITNE</sequence>
<protein>
    <submittedName>
        <fullName evidence="2">Uncharacterized protein</fullName>
    </submittedName>
</protein>
<reference evidence="2" key="2">
    <citation type="journal article" date="2022" name="Microbiol. Resour. Announc.">
        <title>Whole-Genome Sequence of Entomortierella parvispora E1425, a Mucoromycotan Fungus Associated with Burkholderiaceae-Related Endosymbiotic Bacteria.</title>
        <authorList>
            <person name="Herlambang A."/>
            <person name="Guo Y."/>
            <person name="Takashima Y."/>
            <person name="Narisawa K."/>
            <person name="Ohta H."/>
            <person name="Nishizawa T."/>
        </authorList>
    </citation>
    <scope>NUCLEOTIDE SEQUENCE</scope>
    <source>
        <strain evidence="2">E1425</strain>
    </source>
</reference>
<dbReference type="EMBL" id="BQFW01000011">
    <property type="protein sequence ID" value="GJJ76009.1"/>
    <property type="molecule type" value="Genomic_DNA"/>
</dbReference>
<feature type="compositionally biased region" description="Polar residues" evidence="1">
    <location>
        <begin position="27"/>
        <end position="36"/>
    </location>
</feature>
<gene>
    <name evidence="2" type="ORF">EMPS_08367</name>
</gene>
<evidence type="ECO:0000313" key="3">
    <source>
        <dbReference type="Proteomes" id="UP000827284"/>
    </source>
</evidence>
<dbReference type="AlphaFoldDB" id="A0A9P3HFV8"/>
<keyword evidence="3" id="KW-1185">Reference proteome</keyword>
<dbReference type="Proteomes" id="UP000827284">
    <property type="component" value="Unassembled WGS sequence"/>
</dbReference>
<organism evidence="2 3">
    <name type="scientific">Entomortierella parvispora</name>
    <dbReference type="NCBI Taxonomy" id="205924"/>
    <lineage>
        <taxon>Eukaryota</taxon>
        <taxon>Fungi</taxon>
        <taxon>Fungi incertae sedis</taxon>
        <taxon>Mucoromycota</taxon>
        <taxon>Mortierellomycotina</taxon>
        <taxon>Mortierellomycetes</taxon>
        <taxon>Mortierellales</taxon>
        <taxon>Mortierellaceae</taxon>
        <taxon>Entomortierella</taxon>
    </lineage>
</organism>